<reference evidence="6 7" key="1">
    <citation type="submission" date="2020-08" db="EMBL/GenBank/DDBJ databases">
        <title>Genomic Encyclopedia of Type Strains, Phase III (KMG-III): the genomes of soil and plant-associated and newly described type strains.</title>
        <authorList>
            <person name="Whitman W."/>
        </authorList>
    </citation>
    <scope>NUCLEOTIDE SEQUENCE [LARGE SCALE GENOMIC DNA]</scope>
    <source>
        <strain evidence="6 7">CECT 3313</strain>
    </source>
</reference>
<dbReference type="CDD" id="cd05931">
    <property type="entry name" value="FAAL"/>
    <property type="match status" value="1"/>
</dbReference>
<dbReference type="Gene3D" id="3.40.50.12780">
    <property type="entry name" value="N-terminal domain of ligase-like"/>
    <property type="match status" value="1"/>
</dbReference>
<keyword evidence="4" id="KW-0443">Lipid metabolism</keyword>
<evidence type="ECO:0000256" key="3">
    <source>
        <dbReference type="ARBA" id="ARBA00022832"/>
    </source>
</evidence>
<dbReference type="InterPro" id="IPR020845">
    <property type="entry name" value="AMP-binding_CS"/>
</dbReference>
<dbReference type="InterPro" id="IPR040097">
    <property type="entry name" value="FAAL/FAAC"/>
</dbReference>
<evidence type="ECO:0000313" key="7">
    <source>
        <dbReference type="Proteomes" id="UP000585836"/>
    </source>
</evidence>
<dbReference type="EMBL" id="JACHJK010000001">
    <property type="protein sequence ID" value="MBB5925314.1"/>
    <property type="molecule type" value="Genomic_DNA"/>
</dbReference>
<dbReference type="GO" id="GO:0005886">
    <property type="term" value="C:plasma membrane"/>
    <property type="evidence" value="ECO:0007669"/>
    <property type="project" value="TreeGrafter"/>
</dbReference>
<dbReference type="Gene3D" id="3.30.300.30">
    <property type="match status" value="1"/>
</dbReference>
<comment type="similarity">
    <text evidence="1">Belongs to the ATP-dependent AMP-binding enzyme family.</text>
</comment>
<evidence type="ECO:0000313" key="6">
    <source>
        <dbReference type="EMBL" id="MBB5925314.1"/>
    </source>
</evidence>
<comment type="caution">
    <text evidence="6">The sequence shown here is derived from an EMBL/GenBank/DDBJ whole genome shotgun (WGS) entry which is preliminary data.</text>
</comment>
<evidence type="ECO:0000256" key="1">
    <source>
        <dbReference type="ARBA" id="ARBA00006432"/>
    </source>
</evidence>
<sequence length="585" mass="63540">MTQPSLLDEPTALHLLRRHAAERPGRAAVTFVHDHDAADGARTLDYAALDAEARRVASWLQECCAPGDRVLLLHPPGLPFVTAFLGCLYAGTVAVPSPMPGQFQYQQRRVTGIALDAGVSVALTDTGQLDEARRWIESEGLDFTVAASDTADFGAADRWRDPEAGPGDLVLLQYTSGSTGDPKGVMVDHRNLLHNADSLRGALGLTADTNFGGWIPLYHDMGLMGQLLPSLFLGSSCALMSPMAFLKRPHQWLSLLDRYDVGYSAAPNFAYELCVRRVTDAQLAQLDLSRWRFAANGSEPIQASTLRDFAERFAAAGFRAEALAPCYGMAEATVYVSGLAGRPPRIEPVDSDALEKHVLQPPLPDGPVRELVGCGNVPDFDVRVVDPADGTVLPDGTTGEIWLRGPSVAAGYWGRPEATEETFGARTADGEGPFLRTGDLGALVDGEIYVTGRSKDLLIVHGRNLYPQDIEHELRRRHPELATLAGTAFTVSVPQEEVVVLHEIRGRFTDEQFRQLARDLRTTVYQEFGVRTAGLVLLRPGSVRKTTSGKVQRSEMRRLFLDGALTPLHADLEPAVRALLGEVPA</sequence>
<dbReference type="SUPFAM" id="SSF56801">
    <property type="entry name" value="Acetyl-CoA synthetase-like"/>
    <property type="match status" value="1"/>
</dbReference>
<dbReference type="InterPro" id="IPR042099">
    <property type="entry name" value="ANL_N_sf"/>
</dbReference>
<dbReference type="GO" id="GO:0070566">
    <property type="term" value="F:adenylyltransferase activity"/>
    <property type="evidence" value="ECO:0007669"/>
    <property type="project" value="TreeGrafter"/>
</dbReference>
<accession>A0A7W9PPH5</accession>
<organism evidence="6 7">
    <name type="scientific">Streptomyces echinatus</name>
    <dbReference type="NCBI Taxonomy" id="67293"/>
    <lineage>
        <taxon>Bacteria</taxon>
        <taxon>Bacillati</taxon>
        <taxon>Actinomycetota</taxon>
        <taxon>Actinomycetes</taxon>
        <taxon>Kitasatosporales</taxon>
        <taxon>Streptomycetaceae</taxon>
        <taxon>Streptomyces</taxon>
    </lineage>
</organism>
<name>A0A7W9PPH5_9ACTN</name>
<evidence type="ECO:0000256" key="4">
    <source>
        <dbReference type="ARBA" id="ARBA00023098"/>
    </source>
</evidence>
<dbReference type="InterPro" id="IPR000873">
    <property type="entry name" value="AMP-dep_synth/lig_dom"/>
</dbReference>
<gene>
    <name evidence="6" type="ORF">FHS34_000749</name>
</gene>
<keyword evidence="3" id="KW-0276">Fatty acid metabolism</keyword>
<keyword evidence="7" id="KW-1185">Reference proteome</keyword>
<dbReference type="Pfam" id="PF00501">
    <property type="entry name" value="AMP-binding"/>
    <property type="match status" value="1"/>
</dbReference>
<proteinExistence type="inferred from homology"/>
<keyword evidence="2 6" id="KW-0436">Ligase</keyword>
<dbReference type="GO" id="GO:0006633">
    <property type="term" value="P:fatty acid biosynthetic process"/>
    <property type="evidence" value="ECO:0007669"/>
    <property type="project" value="TreeGrafter"/>
</dbReference>
<dbReference type="AlphaFoldDB" id="A0A7W9PPH5"/>
<evidence type="ECO:0000259" key="5">
    <source>
        <dbReference type="Pfam" id="PF00501"/>
    </source>
</evidence>
<dbReference type="InterPro" id="IPR045851">
    <property type="entry name" value="AMP-bd_C_sf"/>
</dbReference>
<protein>
    <submittedName>
        <fullName evidence="6">Acyl-CoA synthetase (AMP-forming)/AMP-acid ligase II</fullName>
    </submittedName>
</protein>
<evidence type="ECO:0000256" key="2">
    <source>
        <dbReference type="ARBA" id="ARBA00022598"/>
    </source>
</evidence>
<dbReference type="Proteomes" id="UP000585836">
    <property type="component" value="Unassembled WGS sequence"/>
</dbReference>
<dbReference type="FunFam" id="3.40.50.12780:FF:000013">
    <property type="entry name" value="Long-chain-fatty-acid--AMP ligase FadD32"/>
    <property type="match status" value="1"/>
</dbReference>
<feature type="domain" description="AMP-dependent synthetase/ligase" evidence="5">
    <location>
        <begin position="16"/>
        <end position="413"/>
    </location>
</feature>
<dbReference type="PROSITE" id="PS00455">
    <property type="entry name" value="AMP_BINDING"/>
    <property type="match status" value="1"/>
</dbReference>
<dbReference type="PANTHER" id="PTHR22754">
    <property type="entry name" value="DISCO-INTERACTING PROTEIN 2 DIP2 -RELATED"/>
    <property type="match status" value="1"/>
</dbReference>
<dbReference type="RefSeq" id="WP_184960941.1">
    <property type="nucleotide sequence ID" value="NZ_BAAAWF010000033.1"/>
</dbReference>
<dbReference type="PANTHER" id="PTHR22754:SF32">
    <property type="entry name" value="DISCO-INTERACTING PROTEIN 2"/>
    <property type="match status" value="1"/>
</dbReference>
<dbReference type="GO" id="GO:0016874">
    <property type="term" value="F:ligase activity"/>
    <property type="evidence" value="ECO:0007669"/>
    <property type="project" value="UniProtKB-KW"/>
</dbReference>
<dbReference type="GO" id="GO:0071766">
    <property type="term" value="P:Actinobacterium-type cell wall biogenesis"/>
    <property type="evidence" value="ECO:0007669"/>
    <property type="project" value="UniProtKB-ARBA"/>
</dbReference>